<dbReference type="Proteomes" id="UP001212097">
    <property type="component" value="Chromosome"/>
</dbReference>
<evidence type="ECO:0000313" key="1">
    <source>
        <dbReference type="EMBL" id="WCC79801.1"/>
    </source>
</evidence>
<organism evidence="1 2">
    <name type="scientific">Cutibacterium equinum</name>
    <dbReference type="NCBI Taxonomy" id="3016342"/>
    <lineage>
        <taxon>Bacteria</taxon>
        <taxon>Bacillati</taxon>
        <taxon>Actinomycetota</taxon>
        <taxon>Actinomycetes</taxon>
        <taxon>Propionibacteriales</taxon>
        <taxon>Propionibacteriaceae</taxon>
        <taxon>Cutibacterium</taxon>
    </lineage>
</organism>
<dbReference type="RefSeq" id="WP_271417987.1">
    <property type="nucleotide sequence ID" value="NZ_CP115668.1"/>
</dbReference>
<evidence type="ECO:0000313" key="2">
    <source>
        <dbReference type="Proteomes" id="UP001212097"/>
    </source>
</evidence>
<dbReference type="EMBL" id="CP115668">
    <property type="protein sequence ID" value="WCC79801.1"/>
    <property type="molecule type" value="Genomic_DNA"/>
</dbReference>
<dbReference type="CDD" id="cd22231">
    <property type="entry name" value="RHH_NikR_HicB-like"/>
    <property type="match status" value="1"/>
</dbReference>
<gene>
    <name evidence="1" type="ORF">O6R08_10100</name>
</gene>
<sequence length="77" mass="8456">MTTQIAVRLPDELVRFLDQSVADGIVTSRAEMVSRAVEREMRHQAAVADAAILTTDGPRDDLDELVAWAATNAFLED</sequence>
<protein>
    <submittedName>
        <fullName evidence="1">Ribbon-helix-helix domain-containing protein</fullName>
    </submittedName>
</protein>
<keyword evidence="2" id="KW-1185">Reference proteome</keyword>
<dbReference type="InterPro" id="IPR010985">
    <property type="entry name" value="Ribbon_hlx_hlx"/>
</dbReference>
<reference evidence="1 2" key="1">
    <citation type="submission" date="2023-06" db="EMBL/GenBank/DDBJ databases">
        <title>The Gram-positive Non-spore-bearing Anaerobic Bacilli of Human Feces.</title>
        <authorList>
            <person name="Eggerth A.H."/>
        </authorList>
    </citation>
    <scope>NUCLEOTIDE SEQUENCE [LARGE SCALE GENOMIC DNA]</scope>
    <source>
        <strain evidence="1 2">CBA3108</strain>
    </source>
</reference>
<name>A0ABY7QXS9_9ACTN</name>
<accession>A0ABY7QXS9</accession>
<dbReference type="SUPFAM" id="SSF47598">
    <property type="entry name" value="Ribbon-helix-helix"/>
    <property type="match status" value="1"/>
</dbReference>
<proteinExistence type="predicted"/>